<evidence type="ECO:0000313" key="3">
    <source>
        <dbReference type="Proteomes" id="UP001247620"/>
    </source>
</evidence>
<keyword evidence="1" id="KW-0472">Membrane</keyword>
<keyword evidence="3" id="KW-1185">Reference proteome</keyword>
<name>A0ABU1THT8_9SPHI</name>
<dbReference type="RefSeq" id="WP_310101644.1">
    <property type="nucleotide sequence ID" value="NZ_JAVDUU010000004.1"/>
</dbReference>
<evidence type="ECO:0008006" key="4">
    <source>
        <dbReference type="Google" id="ProtNLM"/>
    </source>
</evidence>
<sequence length="146" mass="15123">MKNYILYILSVCIISGLSFLPTEKAFSQTSQKGENTSYVKGVTPGRAKALVGVAAGLGSLIIGLSARRRSIKQIGPGKGKNGAMIALTLGLTGVILGILHLSNSVGAVFGSGSGKAGAIFALILSLAGITFSWLVLRYRKVNTNLN</sequence>
<gene>
    <name evidence="2" type="ORF">J2W55_004669</name>
</gene>
<dbReference type="EMBL" id="JAVDUU010000004">
    <property type="protein sequence ID" value="MDR6944809.1"/>
    <property type="molecule type" value="Genomic_DNA"/>
</dbReference>
<feature type="transmembrane region" description="Helical" evidence="1">
    <location>
        <begin position="116"/>
        <end position="136"/>
    </location>
</feature>
<dbReference type="Proteomes" id="UP001247620">
    <property type="component" value="Unassembled WGS sequence"/>
</dbReference>
<proteinExistence type="predicted"/>
<comment type="caution">
    <text evidence="2">The sequence shown here is derived from an EMBL/GenBank/DDBJ whole genome shotgun (WGS) entry which is preliminary data.</text>
</comment>
<reference evidence="2 3" key="1">
    <citation type="submission" date="2023-07" db="EMBL/GenBank/DDBJ databases">
        <title>Sorghum-associated microbial communities from plants grown in Nebraska, USA.</title>
        <authorList>
            <person name="Schachtman D."/>
        </authorList>
    </citation>
    <scope>NUCLEOTIDE SEQUENCE [LARGE SCALE GENOMIC DNA]</scope>
    <source>
        <strain evidence="2 3">3262</strain>
    </source>
</reference>
<dbReference type="InterPro" id="IPR045770">
    <property type="entry name" value="DUF6223"/>
</dbReference>
<keyword evidence="1" id="KW-0812">Transmembrane</keyword>
<organism evidence="2 3">
    <name type="scientific">Mucilaginibacter pocheonensis</name>
    <dbReference type="NCBI Taxonomy" id="398050"/>
    <lineage>
        <taxon>Bacteria</taxon>
        <taxon>Pseudomonadati</taxon>
        <taxon>Bacteroidota</taxon>
        <taxon>Sphingobacteriia</taxon>
        <taxon>Sphingobacteriales</taxon>
        <taxon>Sphingobacteriaceae</taxon>
        <taxon>Mucilaginibacter</taxon>
    </lineage>
</organism>
<evidence type="ECO:0000313" key="2">
    <source>
        <dbReference type="EMBL" id="MDR6944809.1"/>
    </source>
</evidence>
<feature type="transmembrane region" description="Helical" evidence="1">
    <location>
        <begin position="49"/>
        <end position="66"/>
    </location>
</feature>
<protein>
    <recommendedName>
        <fullName evidence="4">DUF4134 domain-containing protein</fullName>
    </recommendedName>
</protein>
<evidence type="ECO:0000256" key="1">
    <source>
        <dbReference type="SAM" id="Phobius"/>
    </source>
</evidence>
<dbReference type="Pfam" id="PF19733">
    <property type="entry name" value="DUF6223"/>
    <property type="match status" value="1"/>
</dbReference>
<feature type="transmembrane region" description="Helical" evidence="1">
    <location>
        <begin position="87"/>
        <end position="110"/>
    </location>
</feature>
<keyword evidence="1" id="KW-1133">Transmembrane helix</keyword>
<accession>A0ABU1THT8</accession>